<gene>
    <name evidence="1" type="ORF">O53_2715</name>
</gene>
<dbReference type="EMBL" id="ANKQ01000002">
    <property type="protein sequence ID" value="ELP53904.1"/>
    <property type="molecule type" value="Genomic_DNA"/>
</dbReference>
<dbReference type="PATRIC" id="fig|1134457.3.peg.2350"/>
<name>L7E4D6_MICAE</name>
<reference evidence="1 2" key="1">
    <citation type="journal article" date="2013" name="Genome Announc.">
        <title>Whole-Genome Sequence of Microcystis aeruginosa TAIHU98, a Nontoxic Bloom-Forming Strain Isolated from Taihu Lake, China.</title>
        <authorList>
            <person name="Yang C."/>
            <person name="Zhang W."/>
            <person name="Ren M."/>
            <person name="Song L."/>
            <person name="Li T."/>
            <person name="Zhao J."/>
        </authorList>
    </citation>
    <scope>NUCLEOTIDE SEQUENCE [LARGE SCALE GENOMIC DNA]</scope>
    <source>
        <strain evidence="1 2">TAIHU98</strain>
    </source>
</reference>
<evidence type="ECO:0000313" key="1">
    <source>
        <dbReference type="EMBL" id="ELP53904.1"/>
    </source>
</evidence>
<protein>
    <submittedName>
        <fullName evidence="1">Uncharacterized protein</fullName>
    </submittedName>
</protein>
<dbReference type="Proteomes" id="UP000010932">
    <property type="component" value="Unassembled WGS sequence"/>
</dbReference>
<sequence length="71" mass="8072">MSLSTLIEFYFKLIICITIPEEPLWAFQNPRVRESLKRGLAEARTGDFAEETVDLGAMLKLAESIPDEVEE</sequence>
<proteinExistence type="predicted"/>
<accession>L7E4D6</accession>
<dbReference type="AlphaFoldDB" id="L7E4D6"/>
<dbReference type="RefSeq" id="WP_002736303.1">
    <property type="nucleotide sequence ID" value="NZ_ANKQ01000002.1"/>
</dbReference>
<evidence type="ECO:0000313" key="2">
    <source>
        <dbReference type="Proteomes" id="UP000010932"/>
    </source>
</evidence>
<organism evidence="1 2">
    <name type="scientific">Microcystis aeruginosa TAIHU98</name>
    <dbReference type="NCBI Taxonomy" id="1134457"/>
    <lineage>
        <taxon>Bacteria</taxon>
        <taxon>Bacillati</taxon>
        <taxon>Cyanobacteriota</taxon>
        <taxon>Cyanophyceae</taxon>
        <taxon>Oscillatoriophycideae</taxon>
        <taxon>Chroococcales</taxon>
        <taxon>Microcystaceae</taxon>
        <taxon>Microcystis</taxon>
    </lineage>
</organism>
<comment type="caution">
    <text evidence="1">The sequence shown here is derived from an EMBL/GenBank/DDBJ whole genome shotgun (WGS) entry which is preliminary data.</text>
</comment>